<dbReference type="Proteomes" id="UP000631114">
    <property type="component" value="Unassembled WGS sequence"/>
</dbReference>
<comment type="caution">
    <text evidence="1">The sequence shown here is derived from an EMBL/GenBank/DDBJ whole genome shotgun (WGS) entry which is preliminary data.</text>
</comment>
<keyword evidence="2" id="KW-1185">Reference proteome</keyword>
<gene>
    <name evidence="1" type="ORF">IFM89_032771</name>
</gene>
<evidence type="ECO:0000313" key="2">
    <source>
        <dbReference type="Proteomes" id="UP000631114"/>
    </source>
</evidence>
<name>A0A835HIF2_9MAGN</name>
<accession>A0A835HIF2</accession>
<protein>
    <submittedName>
        <fullName evidence="1">Uncharacterized protein</fullName>
    </submittedName>
</protein>
<reference evidence="1 2" key="1">
    <citation type="submission" date="2020-10" db="EMBL/GenBank/DDBJ databases">
        <title>The Coptis chinensis genome and diversification of protoberbering-type alkaloids.</title>
        <authorList>
            <person name="Wang B."/>
            <person name="Shu S."/>
            <person name="Song C."/>
            <person name="Liu Y."/>
        </authorList>
    </citation>
    <scope>NUCLEOTIDE SEQUENCE [LARGE SCALE GENOMIC DNA]</scope>
    <source>
        <strain evidence="1">HL-2020</strain>
        <tissue evidence="1">Leaf</tissue>
    </source>
</reference>
<feature type="non-terminal residue" evidence="1">
    <location>
        <position position="91"/>
    </location>
</feature>
<organism evidence="1 2">
    <name type="scientific">Coptis chinensis</name>
    <dbReference type="NCBI Taxonomy" id="261450"/>
    <lineage>
        <taxon>Eukaryota</taxon>
        <taxon>Viridiplantae</taxon>
        <taxon>Streptophyta</taxon>
        <taxon>Embryophyta</taxon>
        <taxon>Tracheophyta</taxon>
        <taxon>Spermatophyta</taxon>
        <taxon>Magnoliopsida</taxon>
        <taxon>Ranunculales</taxon>
        <taxon>Ranunculaceae</taxon>
        <taxon>Coptidoideae</taxon>
        <taxon>Coptis</taxon>
    </lineage>
</organism>
<evidence type="ECO:0000313" key="1">
    <source>
        <dbReference type="EMBL" id="KAF9598917.1"/>
    </source>
</evidence>
<sequence>MGVDRLVPTTPSISFILIDDAFNYKEEQDLTATLKSINVMDPNTKSILQLLRLRQDFAGLFLIYMPSDVSLQYQYDEPKYQKYFAAPPFET</sequence>
<dbReference type="EMBL" id="JADFTS010000007">
    <property type="protein sequence ID" value="KAF9598917.1"/>
    <property type="molecule type" value="Genomic_DNA"/>
</dbReference>
<dbReference type="AlphaFoldDB" id="A0A835HIF2"/>
<proteinExistence type="predicted"/>